<name>A0A9N9DX19_9GLOM</name>
<accession>A0A9N9DX19</accession>
<feature type="compositionally biased region" description="Basic and acidic residues" evidence="1">
    <location>
        <begin position="251"/>
        <end position="263"/>
    </location>
</feature>
<keyword evidence="2" id="KW-0812">Transmembrane</keyword>
<protein>
    <submittedName>
        <fullName evidence="3">1502_t:CDS:1</fullName>
    </submittedName>
</protein>
<feature type="non-terminal residue" evidence="3">
    <location>
        <position position="279"/>
    </location>
</feature>
<sequence>QLPIISSPQPTTSQQPTIKSQPLSPPQPQPPTHNYLLQKRATFQLSKSILSPPQQSSPTSVMFIYNINTKYLKNIDLIDHDQSELPASDFTATYLQDYNSIIYIGGKSSGEKLIPINQINDGNYNWRLITIAQNNQPIAIPYYHTATLINDTWKDSKSGTLIEDATSNTNQITNNTSTSNANVSSILKVDVQKNIYIWAANFSDFNPTDSIYPLRKGVNTGSIVSGVIGGILGVVILVYVIFKLCRRKQKPKDSENSHHEDIQVRPNHITSDSNNQIMQ</sequence>
<evidence type="ECO:0000256" key="2">
    <source>
        <dbReference type="SAM" id="Phobius"/>
    </source>
</evidence>
<proteinExistence type="predicted"/>
<evidence type="ECO:0000313" key="4">
    <source>
        <dbReference type="Proteomes" id="UP000789508"/>
    </source>
</evidence>
<dbReference type="Proteomes" id="UP000789508">
    <property type="component" value="Unassembled WGS sequence"/>
</dbReference>
<feature type="compositionally biased region" description="Polar residues" evidence="1">
    <location>
        <begin position="268"/>
        <end position="279"/>
    </location>
</feature>
<organism evidence="3 4">
    <name type="scientific">Ambispora leptoticha</name>
    <dbReference type="NCBI Taxonomy" id="144679"/>
    <lineage>
        <taxon>Eukaryota</taxon>
        <taxon>Fungi</taxon>
        <taxon>Fungi incertae sedis</taxon>
        <taxon>Mucoromycota</taxon>
        <taxon>Glomeromycotina</taxon>
        <taxon>Glomeromycetes</taxon>
        <taxon>Archaeosporales</taxon>
        <taxon>Ambisporaceae</taxon>
        <taxon>Ambispora</taxon>
    </lineage>
</organism>
<dbReference type="OrthoDB" id="432528at2759"/>
<feature type="compositionally biased region" description="Low complexity" evidence="1">
    <location>
        <begin position="1"/>
        <end position="22"/>
    </location>
</feature>
<keyword evidence="4" id="KW-1185">Reference proteome</keyword>
<comment type="caution">
    <text evidence="3">The sequence shown here is derived from an EMBL/GenBank/DDBJ whole genome shotgun (WGS) entry which is preliminary data.</text>
</comment>
<feature type="region of interest" description="Disordered" evidence="1">
    <location>
        <begin position="250"/>
        <end position="279"/>
    </location>
</feature>
<reference evidence="3" key="1">
    <citation type="submission" date="2021-06" db="EMBL/GenBank/DDBJ databases">
        <authorList>
            <person name="Kallberg Y."/>
            <person name="Tangrot J."/>
            <person name="Rosling A."/>
        </authorList>
    </citation>
    <scope>NUCLEOTIDE SEQUENCE</scope>
    <source>
        <strain evidence="3">FL130A</strain>
    </source>
</reference>
<dbReference type="CDD" id="cd12087">
    <property type="entry name" value="TM_EGFR-like"/>
    <property type="match status" value="1"/>
</dbReference>
<evidence type="ECO:0000256" key="1">
    <source>
        <dbReference type="SAM" id="MobiDB-lite"/>
    </source>
</evidence>
<gene>
    <name evidence="3" type="ORF">ALEPTO_LOCUS10163</name>
</gene>
<keyword evidence="2" id="KW-1133">Transmembrane helix</keyword>
<evidence type="ECO:0000313" key="3">
    <source>
        <dbReference type="EMBL" id="CAG8655762.1"/>
    </source>
</evidence>
<keyword evidence="2" id="KW-0472">Membrane</keyword>
<feature type="transmembrane region" description="Helical" evidence="2">
    <location>
        <begin position="223"/>
        <end position="242"/>
    </location>
</feature>
<dbReference type="AlphaFoldDB" id="A0A9N9DX19"/>
<dbReference type="EMBL" id="CAJVPS010010138">
    <property type="protein sequence ID" value="CAG8655762.1"/>
    <property type="molecule type" value="Genomic_DNA"/>
</dbReference>
<feature type="region of interest" description="Disordered" evidence="1">
    <location>
        <begin position="1"/>
        <end position="33"/>
    </location>
</feature>